<sequence length="1180" mass="129701">MAQTNEQKVTLNLRNVSLVEVFSAIEKQTTYRFAYRNVVVDKKKDVTVSKSDASVKSVLDAILPSKGLQYYVISDKSIVISAGKENEARTPGKKKQVTGIIKDEKGEPIIGANVTEKGTTNGVTSDVNGNFSLNVSENSELLVGYIGYNSQKIPVAGKNFFTVKMEEKSQTLDEVVVVGYGSQKKVNLSGAVATVSADKLEARPISNLSAALEGLAPGVRITQGSGNPGSESVSIQMRGITSTNGSSPLILVDGAPADMSVLNSEDVESISFLKDAAASAIYGSRAGSGVILVTTKKGKKEKPKVTFSTLFAQTKPITDLTFMSNTADWMDLHNIARKNASPTSGNDYAQSTIDDWRTANANPNGTYTNPVTGQTIPNWLAYPNTDWAQILFRPSYYSKHNIQVAGGSETTNYMLSIGYQSNPGTLKNTGMDRFNIRANVETKIGKLFTFGTQTWATKEYKDPGSTSMTYLLQAFPGMTPEYNGKYGASEDPNTTQKDNILQQVAAQGGKNEYTRINTTWYSTVNLPLKGLVGEARFNYNEYMLQNETHSQFLPKYSFRESFEIPKEGLSTLDQATTSRYSYGSKAYTANLLLRYNNTFGKHNISALAGYEQYWTQSSGFSATQKGLLDWNVNDITSGANMESIGGDPKQGYAMLSYFGRVGYSYEGKYILEINSRSDISSRFAPGNRGSFFPSASVAWRISEEGFYEPIKPYVSYLKLRGSYGSLGNVVSGNYAWQALYGQVNNVFNEKVANGVIQQTQQNLTLSWEKVYTMNFGLDARFLDDRLGAEIDFYQRKTSDMLGDVPSYLTLGNGISAQKANMYAMCNNGVELNLTWTDRIKDFKYSVGLNATYNKNELTKYNGALTYAYDETTKDAWGNPGVWRYTNLGKASTGGDTRRAETHMIDEWYLHKPYQGSGSYYNTDGTVNPAGGPKDGMIRTKADLDWVNSMIAAGYSFNQKKVGPEAANIWYGQILMSDENSDGIYGGTDDKVFTGKSTTPKWIFGLNLNAEWKGFDLSMNWSARVGSYHYINDRGANGSILSNTGDTMPADAWNMFYFYDAVAAYNDFKGLGAAYDPATDPNAKINAKYPRLLTGSSIMTSNTLYLYNTSYLKLQSLQIGYSLPKKWLASSGISNMRIFMAGENLLTIKSKDFPGVDPELGSSLVVYPIARLLSGGVTVTF</sequence>
<reference evidence="9 10" key="1">
    <citation type="submission" date="2023-04" db="EMBL/GenBank/DDBJ databases">
        <title>Draft genome sequence of acteroides sedimenti strain YN3PY1.</title>
        <authorList>
            <person name="Yoshida N."/>
        </authorList>
    </citation>
    <scope>NUCLEOTIDE SEQUENCE [LARGE SCALE GENOMIC DNA]</scope>
    <source>
        <strain evidence="9 10">YN3PY1</strain>
    </source>
</reference>
<dbReference type="Proteomes" id="UP001496674">
    <property type="component" value="Chromosome"/>
</dbReference>
<keyword evidence="5 7" id="KW-0472">Membrane</keyword>
<dbReference type="Gene3D" id="2.170.130.10">
    <property type="entry name" value="TonB-dependent receptor, plug domain"/>
    <property type="match status" value="1"/>
</dbReference>
<keyword evidence="3 7" id="KW-1134">Transmembrane beta strand</keyword>
<dbReference type="InterPro" id="IPR023997">
    <property type="entry name" value="TonB-dep_OMP_SusC/RagA_CS"/>
</dbReference>
<dbReference type="Pfam" id="PF07715">
    <property type="entry name" value="Plug"/>
    <property type="match status" value="1"/>
</dbReference>
<keyword evidence="2 7" id="KW-0813">Transport</keyword>
<comment type="subcellular location">
    <subcellularLocation>
        <location evidence="1 7">Cell outer membrane</location>
        <topology evidence="1 7">Multi-pass membrane protein</topology>
    </subcellularLocation>
</comment>
<dbReference type="InterPro" id="IPR036942">
    <property type="entry name" value="Beta-barrel_TonB_sf"/>
</dbReference>
<keyword evidence="10" id="KW-1185">Reference proteome</keyword>
<gene>
    <name evidence="9" type="ORF">BSYN_24530</name>
</gene>
<dbReference type="InterPro" id="IPR023996">
    <property type="entry name" value="TonB-dep_OMP_SusC/RagA"/>
</dbReference>
<dbReference type="EMBL" id="AP028055">
    <property type="protein sequence ID" value="BEH00189.1"/>
    <property type="molecule type" value="Genomic_DNA"/>
</dbReference>
<protein>
    <submittedName>
        <fullName evidence="9">SusC/RagA family TonB-linked outer membrane protein</fullName>
    </submittedName>
</protein>
<evidence type="ECO:0000313" key="9">
    <source>
        <dbReference type="EMBL" id="BEH00189.1"/>
    </source>
</evidence>
<name>A0ABN6Z6M4_9BACE</name>
<dbReference type="InterPro" id="IPR008969">
    <property type="entry name" value="CarboxyPept-like_regulatory"/>
</dbReference>
<dbReference type="PROSITE" id="PS52016">
    <property type="entry name" value="TONB_DEPENDENT_REC_3"/>
    <property type="match status" value="1"/>
</dbReference>
<evidence type="ECO:0000256" key="7">
    <source>
        <dbReference type="PROSITE-ProRule" id="PRU01360"/>
    </source>
</evidence>
<dbReference type="Gene3D" id="2.40.170.20">
    <property type="entry name" value="TonB-dependent receptor, beta-barrel domain"/>
    <property type="match status" value="1"/>
</dbReference>
<evidence type="ECO:0000256" key="3">
    <source>
        <dbReference type="ARBA" id="ARBA00022452"/>
    </source>
</evidence>
<keyword evidence="4 7" id="KW-0812">Transmembrane</keyword>
<feature type="domain" description="TonB-dependent receptor plug" evidence="8">
    <location>
        <begin position="185"/>
        <end position="290"/>
    </location>
</feature>
<evidence type="ECO:0000256" key="6">
    <source>
        <dbReference type="ARBA" id="ARBA00023237"/>
    </source>
</evidence>
<comment type="similarity">
    <text evidence="7">Belongs to the TonB-dependent receptor family.</text>
</comment>
<dbReference type="NCBIfam" id="TIGR04057">
    <property type="entry name" value="SusC_RagA_signa"/>
    <property type="match status" value="1"/>
</dbReference>
<dbReference type="Pfam" id="PF13715">
    <property type="entry name" value="CarbopepD_reg_2"/>
    <property type="match status" value="1"/>
</dbReference>
<dbReference type="SUPFAM" id="SSF56935">
    <property type="entry name" value="Porins"/>
    <property type="match status" value="1"/>
</dbReference>
<keyword evidence="6 7" id="KW-0998">Cell outer membrane</keyword>
<dbReference type="Gene3D" id="2.60.40.1120">
    <property type="entry name" value="Carboxypeptidase-like, regulatory domain"/>
    <property type="match status" value="1"/>
</dbReference>
<dbReference type="InterPro" id="IPR039426">
    <property type="entry name" value="TonB-dep_rcpt-like"/>
</dbReference>
<evidence type="ECO:0000256" key="5">
    <source>
        <dbReference type="ARBA" id="ARBA00023136"/>
    </source>
</evidence>
<proteinExistence type="inferred from homology"/>
<evidence type="ECO:0000313" key="10">
    <source>
        <dbReference type="Proteomes" id="UP001496674"/>
    </source>
</evidence>
<evidence type="ECO:0000256" key="2">
    <source>
        <dbReference type="ARBA" id="ARBA00022448"/>
    </source>
</evidence>
<dbReference type="NCBIfam" id="TIGR04056">
    <property type="entry name" value="OMP_RagA_SusC"/>
    <property type="match status" value="1"/>
</dbReference>
<evidence type="ECO:0000256" key="1">
    <source>
        <dbReference type="ARBA" id="ARBA00004571"/>
    </source>
</evidence>
<dbReference type="SUPFAM" id="SSF49464">
    <property type="entry name" value="Carboxypeptidase regulatory domain-like"/>
    <property type="match status" value="1"/>
</dbReference>
<dbReference type="RefSeq" id="WP_353331314.1">
    <property type="nucleotide sequence ID" value="NZ_AP028055.1"/>
</dbReference>
<organism evidence="9 10">
    <name type="scientific">Bacteroides sedimenti</name>
    <dbReference type="NCBI Taxonomy" id="2136147"/>
    <lineage>
        <taxon>Bacteria</taxon>
        <taxon>Pseudomonadati</taxon>
        <taxon>Bacteroidota</taxon>
        <taxon>Bacteroidia</taxon>
        <taxon>Bacteroidales</taxon>
        <taxon>Bacteroidaceae</taxon>
        <taxon>Bacteroides</taxon>
    </lineage>
</organism>
<accession>A0ABN6Z6M4</accession>
<evidence type="ECO:0000259" key="8">
    <source>
        <dbReference type="Pfam" id="PF07715"/>
    </source>
</evidence>
<dbReference type="InterPro" id="IPR037066">
    <property type="entry name" value="Plug_dom_sf"/>
</dbReference>
<evidence type="ECO:0000256" key="4">
    <source>
        <dbReference type="ARBA" id="ARBA00022692"/>
    </source>
</evidence>
<dbReference type="InterPro" id="IPR012910">
    <property type="entry name" value="Plug_dom"/>
</dbReference>